<evidence type="ECO:0000259" key="10">
    <source>
        <dbReference type="PROSITE" id="PS52029"/>
    </source>
</evidence>
<reference evidence="11 12" key="1">
    <citation type="submission" date="2020-03" db="EMBL/GenBank/DDBJ databases">
        <title>Salinimicrobium sp. nov, isolated from SCS.</title>
        <authorList>
            <person name="Cao W.R."/>
        </authorList>
    </citation>
    <scope>NUCLEOTIDE SEQUENCE [LARGE SCALE GENOMIC DNA]</scope>
    <source>
        <strain evidence="12">J15B91</strain>
    </source>
</reference>
<evidence type="ECO:0000313" key="12">
    <source>
        <dbReference type="Proteomes" id="UP000703674"/>
    </source>
</evidence>
<dbReference type="RefSeq" id="WP_168137721.1">
    <property type="nucleotide sequence ID" value="NZ_JAAVJR010000003.1"/>
</dbReference>
<keyword evidence="9" id="KW-0732">Signal</keyword>
<dbReference type="PANTHER" id="PTHR30582">
    <property type="entry name" value="L,D-TRANSPEPTIDASE"/>
    <property type="match status" value="1"/>
</dbReference>
<gene>
    <name evidence="11" type="ORF">HC175_06695</name>
</gene>
<comment type="pathway">
    <text evidence="1 7">Cell wall biogenesis; peptidoglycan biosynthesis.</text>
</comment>
<feature type="signal peptide" evidence="9">
    <location>
        <begin position="1"/>
        <end position="22"/>
    </location>
</feature>
<keyword evidence="12" id="KW-1185">Reference proteome</keyword>
<dbReference type="CDD" id="cd16913">
    <property type="entry name" value="YkuD_like"/>
    <property type="match status" value="1"/>
</dbReference>
<dbReference type="Gene3D" id="2.40.440.10">
    <property type="entry name" value="L,D-transpeptidase catalytic domain-like"/>
    <property type="match status" value="1"/>
</dbReference>
<keyword evidence="4 7" id="KW-0133">Cell shape</keyword>
<organism evidence="11 12">
    <name type="scientific">Salinimicrobium oceani</name>
    <dbReference type="NCBI Taxonomy" id="2722702"/>
    <lineage>
        <taxon>Bacteria</taxon>
        <taxon>Pseudomonadati</taxon>
        <taxon>Bacteroidota</taxon>
        <taxon>Flavobacteriia</taxon>
        <taxon>Flavobacteriales</taxon>
        <taxon>Flavobacteriaceae</taxon>
        <taxon>Salinimicrobium</taxon>
    </lineage>
</organism>
<evidence type="ECO:0000313" key="11">
    <source>
        <dbReference type="EMBL" id="NJW52604.1"/>
    </source>
</evidence>
<protein>
    <submittedName>
        <fullName evidence="11">L,D-transpeptidase</fullName>
    </submittedName>
</protein>
<dbReference type="Proteomes" id="UP000703674">
    <property type="component" value="Unassembled WGS sequence"/>
</dbReference>
<feature type="active site" description="Proton donor/acceptor" evidence="7">
    <location>
        <position position="206"/>
    </location>
</feature>
<dbReference type="PROSITE" id="PS51257">
    <property type="entry name" value="PROKAR_LIPOPROTEIN"/>
    <property type="match status" value="1"/>
</dbReference>
<feature type="region of interest" description="Disordered" evidence="8">
    <location>
        <begin position="299"/>
        <end position="320"/>
    </location>
</feature>
<dbReference type="Pfam" id="PF03734">
    <property type="entry name" value="YkuD"/>
    <property type="match status" value="1"/>
</dbReference>
<comment type="similarity">
    <text evidence="2">Belongs to the YkuD family.</text>
</comment>
<evidence type="ECO:0000256" key="6">
    <source>
        <dbReference type="ARBA" id="ARBA00023316"/>
    </source>
</evidence>
<feature type="compositionally biased region" description="Polar residues" evidence="8">
    <location>
        <begin position="310"/>
        <end position="320"/>
    </location>
</feature>
<evidence type="ECO:0000256" key="2">
    <source>
        <dbReference type="ARBA" id="ARBA00005992"/>
    </source>
</evidence>
<evidence type="ECO:0000256" key="5">
    <source>
        <dbReference type="ARBA" id="ARBA00022984"/>
    </source>
</evidence>
<dbReference type="EMBL" id="JAAVJR010000003">
    <property type="protein sequence ID" value="NJW52604.1"/>
    <property type="molecule type" value="Genomic_DNA"/>
</dbReference>
<evidence type="ECO:0000256" key="7">
    <source>
        <dbReference type="PROSITE-ProRule" id="PRU01373"/>
    </source>
</evidence>
<name>A0ABX1CYZ0_9FLAO</name>
<feature type="active site" description="Nucleophile" evidence="7">
    <location>
        <position position="219"/>
    </location>
</feature>
<dbReference type="InterPro" id="IPR005490">
    <property type="entry name" value="LD_TPept_cat_dom"/>
</dbReference>
<evidence type="ECO:0000256" key="4">
    <source>
        <dbReference type="ARBA" id="ARBA00022960"/>
    </source>
</evidence>
<keyword evidence="5 7" id="KW-0573">Peptidoglycan synthesis</keyword>
<proteinExistence type="inferred from homology"/>
<keyword evidence="6 7" id="KW-0961">Cell wall biogenesis/degradation</keyword>
<dbReference type="PANTHER" id="PTHR30582:SF2">
    <property type="entry name" value="L,D-TRANSPEPTIDASE YCIB-RELATED"/>
    <property type="match status" value="1"/>
</dbReference>
<evidence type="ECO:0000256" key="1">
    <source>
        <dbReference type="ARBA" id="ARBA00004752"/>
    </source>
</evidence>
<sequence>MLKNLRVIRLFFVLLIAVSCLCACEPSAETAQTKNVSEQINETEMDPPQPLEVEELPLMINYHLDSLPTRAAIDSFKNSYEEVELDLILALNRIDANRLSPGDRLVIPDTLTTDLNDYSPFPIRFEMLDSIPRTVLISRRVQAFGLYENGNLLRWGPVSSGKESTPTPAGLFYGNYKAIRKISTVDEAWILPYYFNFLNFDGVGVHEYAMPGYPASHACVRLKNEDARFIYDWAKQWKLDPSGQKILKNGTLFMVFGEYDFEGQAPWLDLASRPHSNFLTAEEMGTLKTYVDKYRTDTRNFDSVDPEPGSLSNTTGVEVQ</sequence>
<feature type="chain" id="PRO_5045932265" evidence="9">
    <location>
        <begin position="23"/>
        <end position="320"/>
    </location>
</feature>
<feature type="domain" description="L,D-TPase catalytic" evidence="10">
    <location>
        <begin position="133"/>
        <end position="256"/>
    </location>
</feature>
<dbReference type="SUPFAM" id="SSF141523">
    <property type="entry name" value="L,D-transpeptidase catalytic domain-like"/>
    <property type="match status" value="1"/>
</dbReference>
<dbReference type="InterPro" id="IPR050979">
    <property type="entry name" value="LD-transpeptidase"/>
</dbReference>
<comment type="caution">
    <text evidence="11">The sequence shown here is derived from an EMBL/GenBank/DDBJ whole genome shotgun (WGS) entry which is preliminary data.</text>
</comment>
<accession>A0ABX1CYZ0</accession>
<dbReference type="PROSITE" id="PS52029">
    <property type="entry name" value="LD_TPASE"/>
    <property type="match status" value="1"/>
</dbReference>
<dbReference type="InterPro" id="IPR038063">
    <property type="entry name" value="Transpep_catalytic_dom"/>
</dbReference>
<evidence type="ECO:0000256" key="9">
    <source>
        <dbReference type="SAM" id="SignalP"/>
    </source>
</evidence>
<evidence type="ECO:0000256" key="8">
    <source>
        <dbReference type="SAM" id="MobiDB-lite"/>
    </source>
</evidence>
<evidence type="ECO:0000256" key="3">
    <source>
        <dbReference type="ARBA" id="ARBA00022679"/>
    </source>
</evidence>
<keyword evidence="3" id="KW-0808">Transferase</keyword>